<feature type="transmembrane region" description="Helical" evidence="2">
    <location>
        <begin position="426"/>
        <end position="447"/>
    </location>
</feature>
<keyword evidence="2" id="KW-0472">Membrane</keyword>
<feature type="transmembrane region" description="Helical" evidence="2">
    <location>
        <begin position="152"/>
        <end position="177"/>
    </location>
</feature>
<evidence type="ECO:0000256" key="1">
    <source>
        <dbReference type="SAM" id="MobiDB-lite"/>
    </source>
</evidence>
<dbReference type="RefSeq" id="WP_113958509.1">
    <property type="nucleotide sequence ID" value="NZ_QNRR01000003.1"/>
</dbReference>
<comment type="caution">
    <text evidence="3">The sequence shown here is derived from an EMBL/GenBank/DDBJ whole genome shotgun (WGS) entry which is preliminary data.</text>
</comment>
<dbReference type="GO" id="GO:0005737">
    <property type="term" value="C:cytoplasm"/>
    <property type="evidence" value="ECO:0007669"/>
    <property type="project" value="TreeGrafter"/>
</dbReference>
<accession>A0A366HQK0</accession>
<dbReference type="InterPro" id="IPR001193">
    <property type="entry name" value="MBTPS2"/>
</dbReference>
<feature type="transmembrane region" description="Helical" evidence="2">
    <location>
        <begin position="359"/>
        <end position="380"/>
    </location>
</feature>
<name>A0A366HQK0_9BACT</name>
<feature type="compositionally biased region" description="Gly residues" evidence="1">
    <location>
        <begin position="646"/>
        <end position="655"/>
    </location>
</feature>
<feature type="transmembrane region" description="Helical" evidence="2">
    <location>
        <begin position="284"/>
        <end position="305"/>
    </location>
</feature>
<dbReference type="GO" id="GO:0004222">
    <property type="term" value="F:metalloendopeptidase activity"/>
    <property type="evidence" value="ECO:0007669"/>
    <property type="project" value="InterPro"/>
</dbReference>
<dbReference type="OrthoDB" id="9800627at2"/>
<dbReference type="CDD" id="cd05709">
    <property type="entry name" value="S2P-M50"/>
    <property type="match status" value="1"/>
</dbReference>
<sequence length="715" mass="79930">MNRPPTFDESWHRVEDRRVCLRPGVEIFPQRFRGMRWYVVQDSLGNRFFRIRPPAYRFICELERSRTVGEAWERSLKIAPEEAPGQGEVVQLLSQLHQAGLLRSDLEGDVAALFEAQRKEQSRQVATQWANLFFLRIPLINPDRFLQRTLPAVGWLIGKVGLVLWSALLVLGVKAIVENWGQFRAESGGLLGASNLPWLYASIIVIKGLHEFGHGYFCRKFGGEVPQMGIMLLLFNPLPYVDASSSWAFREKGKRALVGAAGMIVEVILASLAAIIWANTGEGLVHALAYNVIIIASVGTLLFNLNPLLRFDGYHILSDLLEVPNLQARASRTTLYLVERYLFRVPNAVNPAESRTETFWLAFYFVASFIYRILLLAGILLLVSKWFFIVGILLAIGFSILWLVMPVFKAIQYLLTSPRLEGRRQLAVGLCAILLVTIIGVIAWVPLPSHFRADGVIRSDPFARVYAGSAGDLVEVMVPSGTMVTQGQPLVKMVSFDLDQEIELLRLDLKRLQTMKREALEADPVRRLSLEEYHQALLVRQHKLAEQKESLLVRAPVAGRWISPELATVLGATLQRGTELGVVQGEGKFYMAAVVRQAEVARLFGGNIRETGVKVRGQEERTLGVSDLQAIPADHPASRQDRQRQGGQGAGGANGAPGALSSEPFFEVRAFLVPQSGTILVHGQQGVARLDLPWEPLLSQWVRSLRQLFQRNYRV</sequence>
<proteinExistence type="predicted"/>
<evidence type="ECO:0000256" key="2">
    <source>
        <dbReference type="SAM" id="Phobius"/>
    </source>
</evidence>
<feature type="region of interest" description="Disordered" evidence="1">
    <location>
        <begin position="625"/>
        <end position="656"/>
    </location>
</feature>
<feature type="transmembrane region" description="Helical" evidence="2">
    <location>
        <begin position="386"/>
        <end position="405"/>
    </location>
</feature>
<keyword evidence="2" id="KW-1133">Transmembrane helix</keyword>
<dbReference type="PANTHER" id="PTHR13325:SF3">
    <property type="entry name" value="MEMBRANE-BOUND TRANSCRIPTION FACTOR SITE-2 PROTEASE"/>
    <property type="match status" value="1"/>
</dbReference>
<dbReference type="AlphaFoldDB" id="A0A366HQK0"/>
<keyword evidence="3" id="KW-0482">Metalloprotease</keyword>
<keyword evidence="3" id="KW-0378">Hydrolase</keyword>
<keyword evidence="3" id="KW-0645">Protease</keyword>
<organism evidence="3 4">
    <name type="scientific">Roseimicrobium gellanilyticum</name>
    <dbReference type="NCBI Taxonomy" id="748857"/>
    <lineage>
        <taxon>Bacteria</taxon>
        <taxon>Pseudomonadati</taxon>
        <taxon>Verrucomicrobiota</taxon>
        <taxon>Verrucomicrobiia</taxon>
        <taxon>Verrucomicrobiales</taxon>
        <taxon>Verrucomicrobiaceae</taxon>
        <taxon>Roseimicrobium</taxon>
    </lineage>
</organism>
<gene>
    <name evidence="3" type="ORF">DES53_103382</name>
</gene>
<keyword evidence="4" id="KW-1185">Reference proteome</keyword>
<feature type="transmembrane region" description="Helical" evidence="2">
    <location>
        <begin position="256"/>
        <end position="278"/>
    </location>
</feature>
<dbReference type="Proteomes" id="UP000253426">
    <property type="component" value="Unassembled WGS sequence"/>
</dbReference>
<reference evidence="3 4" key="1">
    <citation type="submission" date="2018-06" db="EMBL/GenBank/DDBJ databases">
        <title>Genomic Encyclopedia of Type Strains, Phase IV (KMG-IV): sequencing the most valuable type-strain genomes for metagenomic binning, comparative biology and taxonomic classification.</title>
        <authorList>
            <person name="Goeker M."/>
        </authorList>
    </citation>
    <scope>NUCLEOTIDE SEQUENCE [LARGE SCALE GENOMIC DNA]</scope>
    <source>
        <strain evidence="3 4">DSM 25532</strain>
    </source>
</reference>
<evidence type="ECO:0000313" key="4">
    <source>
        <dbReference type="Proteomes" id="UP000253426"/>
    </source>
</evidence>
<keyword evidence="2" id="KW-0812">Transmembrane</keyword>
<protein>
    <submittedName>
        <fullName evidence="3">Putative peptide zinc metalloprotease protein</fullName>
    </submittedName>
</protein>
<dbReference type="PANTHER" id="PTHR13325">
    <property type="entry name" value="PROTEASE M50 MEMBRANE-BOUND TRANSCRIPTION FACTOR SITE 2 PROTEASE"/>
    <property type="match status" value="1"/>
</dbReference>
<dbReference type="GO" id="GO:0031293">
    <property type="term" value="P:membrane protein intracellular domain proteolysis"/>
    <property type="evidence" value="ECO:0007669"/>
    <property type="project" value="TreeGrafter"/>
</dbReference>
<evidence type="ECO:0000313" key="3">
    <source>
        <dbReference type="EMBL" id="RBP45384.1"/>
    </source>
</evidence>
<dbReference type="EMBL" id="QNRR01000003">
    <property type="protein sequence ID" value="RBP45384.1"/>
    <property type="molecule type" value="Genomic_DNA"/>
</dbReference>
<dbReference type="GO" id="GO:0016020">
    <property type="term" value="C:membrane"/>
    <property type="evidence" value="ECO:0007669"/>
    <property type="project" value="InterPro"/>
</dbReference>